<dbReference type="SUPFAM" id="SSF46785">
    <property type="entry name" value="Winged helix' DNA-binding domain"/>
    <property type="match status" value="1"/>
</dbReference>
<dbReference type="GO" id="GO:0003700">
    <property type="term" value="F:DNA-binding transcription factor activity"/>
    <property type="evidence" value="ECO:0007669"/>
    <property type="project" value="InterPro"/>
</dbReference>
<dbReference type="AlphaFoldDB" id="A0A2I2KIK9"/>
<dbReference type="RefSeq" id="WP_243407057.1">
    <property type="nucleotide sequence ID" value="NZ_FZMO01000003.1"/>
</dbReference>
<organism evidence="2 3">
    <name type="scientific">Frankia canadensis</name>
    <dbReference type="NCBI Taxonomy" id="1836972"/>
    <lineage>
        <taxon>Bacteria</taxon>
        <taxon>Bacillati</taxon>
        <taxon>Actinomycetota</taxon>
        <taxon>Actinomycetes</taxon>
        <taxon>Frankiales</taxon>
        <taxon>Frankiaceae</taxon>
        <taxon>Frankia</taxon>
    </lineage>
</organism>
<dbReference type="Pfam" id="PF01047">
    <property type="entry name" value="MarR"/>
    <property type="match status" value="1"/>
</dbReference>
<dbReference type="InterPro" id="IPR052526">
    <property type="entry name" value="HTH-type_Bedaq_tolerance"/>
</dbReference>
<dbReference type="PROSITE" id="PS50995">
    <property type="entry name" value="HTH_MARR_2"/>
    <property type="match status" value="1"/>
</dbReference>
<protein>
    <submittedName>
        <fullName evidence="2">Putative MarR-family transcriptional regulator</fullName>
    </submittedName>
</protein>
<dbReference type="InterPro" id="IPR036388">
    <property type="entry name" value="WH-like_DNA-bd_sf"/>
</dbReference>
<sequence length="164" mass="17278">MDPTPDLAAQVGATFERLARLVRHLGQPSDLSLVAVATLSTLDRLGPHRLTALAAREGVTQPAMTQLVGRLADAGLVGRAADPGDGRVVLVHITDEGRRMLAERRARRAERVADLLRALDLAERASLMAALPALDALVELASGAERPATQAGRAERGHPVTPPA</sequence>
<evidence type="ECO:0000313" key="3">
    <source>
        <dbReference type="Proteomes" id="UP000234331"/>
    </source>
</evidence>
<dbReference type="InterPro" id="IPR000835">
    <property type="entry name" value="HTH_MarR-typ"/>
</dbReference>
<evidence type="ECO:0000259" key="1">
    <source>
        <dbReference type="PROSITE" id="PS50995"/>
    </source>
</evidence>
<dbReference type="EMBL" id="FZMO01000003">
    <property type="protein sequence ID" value="SNQ45508.1"/>
    <property type="molecule type" value="Genomic_DNA"/>
</dbReference>
<proteinExistence type="predicted"/>
<dbReference type="PANTHER" id="PTHR39515:SF2">
    <property type="entry name" value="HTH-TYPE TRANSCRIPTIONAL REGULATOR RV0880"/>
    <property type="match status" value="1"/>
</dbReference>
<gene>
    <name evidence="2" type="ORF">FRACA_1000008</name>
</gene>
<dbReference type="SMART" id="SM00347">
    <property type="entry name" value="HTH_MARR"/>
    <property type="match status" value="1"/>
</dbReference>
<reference evidence="2 3" key="1">
    <citation type="submission" date="2017-06" db="EMBL/GenBank/DDBJ databases">
        <authorList>
            <person name="Kim H.J."/>
            <person name="Triplett B.A."/>
        </authorList>
    </citation>
    <scope>NUCLEOTIDE SEQUENCE [LARGE SCALE GENOMIC DNA]</scope>
    <source>
        <strain evidence="2">FRACA_ARgP5</strain>
    </source>
</reference>
<evidence type="ECO:0000313" key="2">
    <source>
        <dbReference type="EMBL" id="SNQ45508.1"/>
    </source>
</evidence>
<feature type="domain" description="HTH marR-type" evidence="1">
    <location>
        <begin position="4"/>
        <end position="136"/>
    </location>
</feature>
<dbReference type="PANTHER" id="PTHR39515">
    <property type="entry name" value="CONSERVED PROTEIN"/>
    <property type="match status" value="1"/>
</dbReference>
<accession>A0A2I2KIK9</accession>
<dbReference type="InterPro" id="IPR036390">
    <property type="entry name" value="WH_DNA-bd_sf"/>
</dbReference>
<dbReference type="Gene3D" id="1.10.10.10">
    <property type="entry name" value="Winged helix-like DNA-binding domain superfamily/Winged helix DNA-binding domain"/>
    <property type="match status" value="1"/>
</dbReference>
<name>A0A2I2KIK9_9ACTN</name>
<keyword evidence="3" id="KW-1185">Reference proteome</keyword>
<dbReference type="Proteomes" id="UP000234331">
    <property type="component" value="Unassembled WGS sequence"/>
</dbReference>